<accession>A0A5N6NJZ2</accession>
<evidence type="ECO:0000259" key="14">
    <source>
        <dbReference type="Pfam" id="PF21365"/>
    </source>
</evidence>
<keyword evidence="6" id="KW-0325">Glycoprotein</keyword>
<comment type="similarity">
    <text evidence="2">Belongs to the glycosyl hydrolase 31 family.</text>
</comment>
<keyword evidence="9" id="KW-0175">Coiled coil</keyword>
<evidence type="ECO:0000256" key="3">
    <source>
        <dbReference type="ARBA" id="ARBA00012741"/>
    </source>
</evidence>
<dbReference type="Pfam" id="PF21365">
    <property type="entry name" value="Glyco_hydro_31_3rd"/>
    <property type="match status" value="1"/>
</dbReference>
<evidence type="ECO:0000313" key="16">
    <source>
        <dbReference type="Proteomes" id="UP000326396"/>
    </source>
</evidence>
<dbReference type="Gene3D" id="2.60.40.1760">
    <property type="entry name" value="glycosyl hydrolase (family 31)"/>
    <property type="match status" value="1"/>
</dbReference>
<comment type="caution">
    <text evidence="15">The sequence shown here is derived from an EMBL/GenBank/DDBJ whole genome shotgun (WGS) entry which is preliminary data.</text>
</comment>
<dbReference type="PANTHER" id="PTHR22762:SF133">
    <property type="entry name" value="P-TYPE DOMAIN-CONTAINING PROTEIN"/>
    <property type="match status" value="1"/>
</dbReference>
<dbReference type="Proteomes" id="UP000326396">
    <property type="component" value="Linkage Group LG19"/>
</dbReference>
<dbReference type="InterPro" id="IPR048395">
    <property type="entry name" value="Glyco_hydro_31_C"/>
</dbReference>
<name>A0A5N6NJZ2_9ASTR</name>
<dbReference type="InterPro" id="IPR013780">
    <property type="entry name" value="Glyco_hydro_b"/>
</dbReference>
<evidence type="ECO:0000256" key="4">
    <source>
        <dbReference type="ARBA" id="ARBA00022729"/>
    </source>
</evidence>
<feature type="region of interest" description="Disordered" evidence="10">
    <location>
        <begin position="94"/>
        <end position="114"/>
    </location>
</feature>
<dbReference type="SUPFAM" id="SSF74650">
    <property type="entry name" value="Galactose mutarotase-like"/>
    <property type="match status" value="1"/>
</dbReference>
<organism evidence="15 16">
    <name type="scientific">Mikania micrantha</name>
    <name type="common">bitter vine</name>
    <dbReference type="NCBI Taxonomy" id="192012"/>
    <lineage>
        <taxon>Eukaryota</taxon>
        <taxon>Viridiplantae</taxon>
        <taxon>Streptophyta</taxon>
        <taxon>Embryophyta</taxon>
        <taxon>Tracheophyta</taxon>
        <taxon>Spermatophyta</taxon>
        <taxon>Magnoliopsida</taxon>
        <taxon>eudicotyledons</taxon>
        <taxon>Gunneridae</taxon>
        <taxon>Pentapetalae</taxon>
        <taxon>asterids</taxon>
        <taxon>campanulids</taxon>
        <taxon>Asterales</taxon>
        <taxon>Asteraceae</taxon>
        <taxon>Asteroideae</taxon>
        <taxon>Heliantheae alliance</taxon>
        <taxon>Eupatorieae</taxon>
        <taxon>Mikania</taxon>
    </lineage>
</organism>
<dbReference type="InterPro" id="IPR030459">
    <property type="entry name" value="Glyco_hydro_31_CS"/>
</dbReference>
<dbReference type="PANTHER" id="PTHR22762">
    <property type="entry name" value="ALPHA-GLUCOSIDASE"/>
    <property type="match status" value="1"/>
</dbReference>
<reference evidence="15 16" key="1">
    <citation type="submission" date="2019-05" db="EMBL/GenBank/DDBJ databases">
        <title>Mikania micrantha, genome provides insights into the molecular mechanism of rapid growth.</title>
        <authorList>
            <person name="Liu B."/>
        </authorList>
    </citation>
    <scope>NUCLEOTIDE SEQUENCE [LARGE SCALE GENOMIC DNA]</scope>
    <source>
        <strain evidence="15">NLD-2019</strain>
        <tissue evidence="15">Leaf</tissue>
    </source>
</reference>
<dbReference type="InterPro" id="IPR025887">
    <property type="entry name" value="Glyco_hydro_31_N_dom"/>
</dbReference>
<evidence type="ECO:0000256" key="9">
    <source>
        <dbReference type="SAM" id="Coils"/>
    </source>
</evidence>
<dbReference type="InterPro" id="IPR030458">
    <property type="entry name" value="Glyco_hydro_31_AS"/>
</dbReference>
<dbReference type="FunFam" id="2.60.40.1180:FF:000044">
    <property type="entry name" value="Alpha-glucosidase 1"/>
    <property type="match status" value="1"/>
</dbReference>
<evidence type="ECO:0000256" key="11">
    <source>
        <dbReference type="SAM" id="SignalP"/>
    </source>
</evidence>
<evidence type="ECO:0000256" key="10">
    <source>
        <dbReference type="SAM" id="MobiDB-lite"/>
    </source>
</evidence>
<dbReference type="GO" id="GO:0005975">
    <property type="term" value="P:carbohydrate metabolic process"/>
    <property type="evidence" value="ECO:0007669"/>
    <property type="project" value="InterPro"/>
</dbReference>
<evidence type="ECO:0000259" key="13">
    <source>
        <dbReference type="Pfam" id="PF13802"/>
    </source>
</evidence>
<feature type="compositionally biased region" description="Polar residues" evidence="10">
    <location>
        <begin position="98"/>
        <end position="107"/>
    </location>
</feature>
<dbReference type="PROSITE" id="PS00707">
    <property type="entry name" value="GLYCOSYL_HYDROL_F31_2"/>
    <property type="match status" value="1"/>
</dbReference>
<sequence>MASIAVILLLLLSVDRKTVADADKQPEPTGYGYSIRSIAVGRNSLVADLQVNNKSSVFGPDIDELRLFASFETGDRLRIRITDSKHQRWEIPTDVLPRQSQSYTPSPKSDHKTPANLFLSDPSSDLILTLHNTTTGKTTQFGFTVARRSTGDILFDTYGTVLIFKDQYLELTSSLPSHRSSIYGFGEHTKRSFKLTHNQTLTLWNAGIGSVNPDVNLYGSHPFYMDVRSSDSYGRVLAGTTHGVLLLNSNGMDVVYNGYGITYKVIGGVLDFYFFAGPSPELVMDQYTQLIGRPTPMPYWSFGFHQCRYGYKDVDDLKGVVAGYAKAKIPLEVMWTDIDYMDGYKDFTLDPINFPLSKLLPFVQNLHQNGQKYVLILDPGISVNTTYETYIRGLQADIYIKRDGEPYLGEVWPGIVNFPDFLNPKGTIFWGDEIKRFHNLLPFDGLWIDMNEECTFITSPPFPSSKLDNPPYKINNRGVEMPINNKTVPASSLHFGNVTAYDAHNLYGFLEARATKNALIKTTGKRSFVLSRSTFVGSGMYTSHWTGDNGATWDDLAYSIPSILNFGLFGIPMVGADICGYSGNTTEELCQRWIQLGAFYPFARDHSNIFSTRQELYLWKSVAATSRKVLGLRYQMLPYLYTLMYTAHLKGTPIARPLFFSFPQDTNTYDISTQFLLGKGVLVSPVLKPKTVTVDAYFPSGNWFDLFNYSNSVSVGSGTHVRLNAQADHINVHIREGNILVLQKEALTTTAARLTPFHILVVVSRNENSTGEVFLDDGEEMDVGGVGGKWTFVRFSSQAVGKKVTLKSVVKNGGFALSQKWIIEKVTFIGLENALNTTGYVLCPSARAEIQDGRVEVGGGGGFGMAVVSGLSVLIGEEFELTFTQPFPLSVPVKSMSPDGAYKEAGHTDITMNESPIPSNGVFNESPPFEFFLFFIQGSAMPFSKISHPYLQRMSCLSPLAVLFCMSKPVPSFVLAAVIIMVMPLQVPPAGKVRRCLGRWCIFGPRYYLGLLWGAKRTFAGRAVFNASIARGQGLDYATSVMTVEDVQSFCREYQIPSNVRPRAPGKGETAGCRNGEMYLVHFSQIHPLGFLRIVHFELACRCLGGMANVALFRRFYRFRVDGDWFTFEKRRAPAYPPYPAPPLLDCDRRLYKLLVRNASPALGFPEPLLVMAGMSTLWNKPGRRPAIMEEGEEMNLLKILQKASRAMEFVDMDADSPIPLSSENVVIASPEHSLQEDVSSTDEDTTPLSKLLKGKAVVAAEPPKVPTQRVPLRFRLCSHTQTGHPSETSTTELPLLSLKRKASLVPIAEECGEACAGESSREKGQEMSALRLVDEDVVPETPVPKAEGYKDELALVVSKMKAAEEHARALNEEVERYAHELQCQQVVNDSIMHDNEYQQEKLRVLEGKVEMAHEFLDEKQAALDSARDDLMTSCVEVARLQEEVQGLRVEVQRLGASQRMLVRDREWLVAEGCQRVFERIRGSNEYVQLLGDVNSACMAVGYQNGLWACYKYAAQDTALEDSPCYDPTAQQWMMDATLALAVATPSILSQLAATPHISLDEFQALTSVVDPNTLGV</sequence>
<evidence type="ECO:0000256" key="7">
    <source>
        <dbReference type="ARBA" id="ARBA00023295"/>
    </source>
</evidence>
<dbReference type="FunFam" id="3.20.20.80:FF:000016">
    <property type="entry name" value="Maltase-glucoamylase, intestinal"/>
    <property type="match status" value="1"/>
</dbReference>
<evidence type="ECO:0000259" key="12">
    <source>
        <dbReference type="Pfam" id="PF01055"/>
    </source>
</evidence>
<evidence type="ECO:0000256" key="5">
    <source>
        <dbReference type="ARBA" id="ARBA00022801"/>
    </source>
</evidence>
<dbReference type="EMBL" id="SZYD01000011">
    <property type="protein sequence ID" value="KAD4888428.1"/>
    <property type="molecule type" value="Genomic_DNA"/>
</dbReference>
<dbReference type="GO" id="GO:0030246">
    <property type="term" value="F:carbohydrate binding"/>
    <property type="evidence" value="ECO:0007669"/>
    <property type="project" value="InterPro"/>
</dbReference>
<dbReference type="CDD" id="cd14752">
    <property type="entry name" value="GH31_N"/>
    <property type="match status" value="1"/>
</dbReference>
<feature type="domain" description="Glycoside hydrolase family 31 TIM barrel" evidence="12">
    <location>
        <begin position="295"/>
        <end position="643"/>
    </location>
</feature>
<dbReference type="Gene3D" id="2.60.40.1180">
    <property type="entry name" value="Golgi alpha-mannosidase II"/>
    <property type="match status" value="2"/>
</dbReference>
<feature type="domain" description="Glycoside hydrolase family 31 N-terminal" evidence="13">
    <location>
        <begin position="75"/>
        <end position="234"/>
    </location>
</feature>
<dbReference type="GO" id="GO:0090599">
    <property type="term" value="F:alpha-glucosidase activity"/>
    <property type="evidence" value="ECO:0007669"/>
    <property type="project" value="UniProtKB-ARBA"/>
</dbReference>
<evidence type="ECO:0000256" key="1">
    <source>
        <dbReference type="ARBA" id="ARBA00001657"/>
    </source>
</evidence>
<feature type="chain" id="PRO_5024411884" description="alpha-glucosidase" evidence="11">
    <location>
        <begin position="21"/>
        <end position="1577"/>
    </location>
</feature>
<keyword evidence="4 11" id="KW-0732">Signal</keyword>
<evidence type="ECO:0000256" key="2">
    <source>
        <dbReference type="ARBA" id="ARBA00007806"/>
    </source>
</evidence>
<dbReference type="CDD" id="cd06602">
    <property type="entry name" value="GH31_MGAM_SI_GAA"/>
    <property type="match status" value="1"/>
</dbReference>
<feature type="domain" description="Glycosyl hydrolase family 31 C-terminal" evidence="14">
    <location>
        <begin position="651"/>
        <end position="740"/>
    </location>
</feature>
<dbReference type="SUPFAM" id="SSF51445">
    <property type="entry name" value="(Trans)glycosidases"/>
    <property type="match status" value="1"/>
</dbReference>
<dbReference type="InterPro" id="IPR011013">
    <property type="entry name" value="Gal_mutarotase_sf_dom"/>
</dbReference>
<keyword evidence="7" id="KW-0326">Glycosidase</keyword>
<dbReference type="InterPro" id="IPR000322">
    <property type="entry name" value="Glyco_hydro_31_TIM"/>
</dbReference>
<keyword evidence="16" id="KW-1185">Reference proteome</keyword>
<evidence type="ECO:0000313" key="15">
    <source>
        <dbReference type="EMBL" id="KAD4888428.1"/>
    </source>
</evidence>
<evidence type="ECO:0000256" key="8">
    <source>
        <dbReference type="ARBA" id="ARBA00041343"/>
    </source>
</evidence>
<evidence type="ECO:0000256" key="6">
    <source>
        <dbReference type="ARBA" id="ARBA00023180"/>
    </source>
</evidence>
<dbReference type="Pfam" id="PF01055">
    <property type="entry name" value="Glyco_hydro_31_2nd"/>
    <property type="match status" value="1"/>
</dbReference>
<dbReference type="Pfam" id="PF13802">
    <property type="entry name" value="Gal_mutarotas_2"/>
    <property type="match status" value="1"/>
</dbReference>
<gene>
    <name evidence="15" type="ORF">E3N88_20501</name>
</gene>
<dbReference type="SUPFAM" id="SSF51011">
    <property type="entry name" value="Glycosyl hydrolase domain"/>
    <property type="match status" value="1"/>
</dbReference>
<dbReference type="InterPro" id="IPR017853">
    <property type="entry name" value="GH"/>
</dbReference>
<protein>
    <recommendedName>
        <fullName evidence="3">alpha-glucosidase</fullName>
        <ecNumber evidence="3">3.2.1.20</ecNumber>
    </recommendedName>
    <alternativeName>
        <fullName evidence="8">Maltase</fullName>
    </alternativeName>
</protein>
<dbReference type="EC" id="3.2.1.20" evidence="3"/>
<dbReference type="Gene3D" id="3.20.20.80">
    <property type="entry name" value="Glycosidases"/>
    <property type="match status" value="1"/>
</dbReference>
<keyword evidence="5" id="KW-0378">Hydrolase</keyword>
<comment type="catalytic activity">
    <reaction evidence="1">
        <text>Hydrolysis of terminal, non-reducing (1-&gt;4)-linked alpha-D-glucose residues with release of alpha-D-glucose.</text>
        <dbReference type="EC" id="3.2.1.20"/>
    </reaction>
</comment>
<feature type="coiled-coil region" evidence="9">
    <location>
        <begin position="1354"/>
        <end position="1381"/>
    </location>
</feature>
<dbReference type="OrthoDB" id="5839090at2759"/>
<proteinExistence type="inferred from homology"/>
<feature type="signal peptide" evidence="11">
    <location>
        <begin position="1"/>
        <end position="20"/>
    </location>
</feature>
<dbReference type="PROSITE" id="PS00129">
    <property type="entry name" value="GLYCOSYL_HYDROL_F31_1"/>
    <property type="match status" value="1"/>
</dbReference>